<dbReference type="KEGG" id="kan:IMCC3317_10750"/>
<evidence type="ECO:0000259" key="13">
    <source>
        <dbReference type="PROSITE" id="PS51192"/>
    </source>
</evidence>
<evidence type="ECO:0000256" key="11">
    <source>
        <dbReference type="ARBA" id="ARBA00044535"/>
    </source>
</evidence>
<dbReference type="EC" id="5.6.2.4" evidence="10"/>
<dbReference type="PROSITE" id="PS51192">
    <property type="entry name" value="HELICASE_ATP_BIND_1"/>
    <property type="match status" value="1"/>
</dbReference>
<evidence type="ECO:0000256" key="7">
    <source>
        <dbReference type="ARBA" id="ARBA00023125"/>
    </source>
</evidence>
<dbReference type="InterPro" id="IPR011545">
    <property type="entry name" value="DEAD/DEAH_box_helicase_dom"/>
</dbReference>
<evidence type="ECO:0000256" key="9">
    <source>
        <dbReference type="ARBA" id="ARBA00034617"/>
    </source>
</evidence>
<evidence type="ECO:0000256" key="12">
    <source>
        <dbReference type="ARBA" id="ARBA00044550"/>
    </source>
</evidence>
<dbReference type="GO" id="GO:0030894">
    <property type="term" value="C:replisome"/>
    <property type="evidence" value="ECO:0007669"/>
    <property type="project" value="TreeGrafter"/>
</dbReference>
<keyword evidence="2" id="KW-0479">Metal-binding</keyword>
<dbReference type="SUPFAM" id="SSF52540">
    <property type="entry name" value="P-loop containing nucleoside triphosphate hydrolases"/>
    <property type="match status" value="1"/>
</dbReference>
<evidence type="ECO:0000259" key="14">
    <source>
        <dbReference type="PROSITE" id="PS51194"/>
    </source>
</evidence>
<dbReference type="GO" id="GO:0006310">
    <property type="term" value="P:DNA recombination"/>
    <property type="evidence" value="ECO:0007669"/>
    <property type="project" value="InterPro"/>
</dbReference>
<evidence type="ECO:0000256" key="10">
    <source>
        <dbReference type="ARBA" id="ARBA00034808"/>
    </source>
</evidence>
<evidence type="ECO:0000256" key="8">
    <source>
        <dbReference type="ARBA" id="ARBA00023235"/>
    </source>
</evidence>
<dbReference type="InterPro" id="IPR004589">
    <property type="entry name" value="DNA_helicase_ATP-dep_RecQ"/>
</dbReference>
<dbReference type="Gene3D" id="3.40.50.300">
    <property type="entry name" value="P-loop containing nucleotide triphosphate hydrolases"/>
    <property type="match status" value="2"/>
</dbReference>
<protein>
    <recommendedName>
        <fullName evidence="11">ATP-dependent DNA helicase RecQ</fullName>
        <ecNumber evidence="10">5.6.2.4</ecNumber>
    </recommendedName>
    <alternativeName>
        <fullName evidence="12">DNA 3'-5' helicase RecQ</fullName>
    </alternativeName>
</protein>
<dbReference type="Proteomes" id="UP000464657">
    <property type="component" value="Chromosome"/>
</dbReference>
<comment type="similarity">
    <text evidence="1">Belongs to the helicase family. RecQ subfamily.</text>
</comment>
<evidence type="ECO:0000256" key="3">
    <source>
        <dbReference type="ARBA" id="ARBA00022741"/>
    </source>
</evidence>
<keyword evidence="4 15" id="KW-0378">Hydrolase</keyword>
<dbReference type="Pfam" id="PF16124">
    <property type="entry name" value="RecQ_Zn_bind"/>
    <property type="match status" value="1"/>
</dbReference>
<dbReference type="GO" id="GO:0043138">
    <property type="term" value="F:3'-5' DNA helicase activity"/>
    <property type="evidence" value="ECO:0007669"/>
    <property type="project" value="UniProtKB-EC"/>
</dbReference>
<organism evidence="15 16">
    <name type="scientific">Kordia antarctica</name>
    <dbReference type="NCBI Taxonomy" id="1218801"/>
    <lineage>
        <taxon>Bacteria</taxon>
        <taxon>Pseudomonadati</taxon>
        <taxon>Bacteroidota</taxon>
        <taxon>Flavobacteriia</taxon>
        <taxon>Flavobacteriales</taxon>
        <taxon>Flavobacteriaceae</taxon>
        <taxon>Kordia</taxon>
    </lineage>
</organism>
<feature type="domain" description="Helicase C-terminal" evidence="14">
    <location>
        <begin position="210"/>
        <end position="360"/>
    </location>
</feature>
<dbReference type="GO" id="GO:0043590">
    <property type="term" value="C:bacterial nucleoid"/>
    <property type="evidence" value="ECO:0007669"/>
    <property type="project" value="TreeGrafter"/>
</dbReference>
<reference evidence="15 16" key="1">
    <citation type="journal article" date="2013" name="Int. J. Syst. Evol. Microbiol.">
        <title>Kordia antarctica sp. nov., isolated from Antarctic seawater.</title>
        <authorList>
            <person name="Baek K."/>
            <person name="Choi A."/>
            <person name="Kang I."/>
            <person name="Lee K."/>
            <person name="Cho J.C."/>
        </authorList>
    </citation>
    <scope>NUCLEOTIDE SEQUENCE [LARGE SCALE GENOMIC DNA]</scope>
    <source>
        <strain evidence="15 16">IMCC3317</strain>
    </source>
</reference>
<dbReference type="GO" id="GO:0046872">
    <property type="term" value="F:metal ion binding"/>
    <property type="evidence" value="ECO:0007669"/>
    <property type="project" value="UniProtKB-KW"/>
</dbReference>
<dbReference type="NCBIfam" id="TIGR00614">
    <property type="entry name" value="recQ_fam"/>
    <property type="match status" value="1"/>
</dbReference>
<dbReference type="InterPro" id="IPR032284">
    <property type="entry name" value="RecQ_Zn-bd"/>
</dbReference>
<evidence type="ECO:0000256" key="1">
    <source>
        <dbReference type="ARBA" id="ARBA00005446"/>
    </source>
</evidence>
<evidence type="ECO:0000256" key="6">
    <source>
        <dbReference type="ARBA" id="ARBA00022840"/>
    </source>
</evidence>
<comment type="catalytic activity">
    <reaction evidence="9">
        <text>Couples ATP hydrolysis with the unwinding of duplex DNA by translocating in the 3'-5' direction.</text>
        <dbReference type="EC" id="5.6.2.4"/>
    </reaction>
</comment>
<dbReference type="AlphaFoldDB" id="A0A7L4ZG54"/>
<evidence type="ECO:0000313" key="15">
    <source>
        <dbReference type="EMBL" id="QHI35728.1"/>
    </source>
</evidence>
<keyword evidence="3" id="KW-0547">Nucleotide-binding</keyword>
<keyword evidence="8" id="KW-0413">Isomerase</keyword>
<feature type="domain" description="Helicase ATP-binding" evidence="13">
    <location>
        <begin position="25"/>
        <end position="193"/>
    </location>
</feature>
<keyword evidence="7" id="KW-0238">DNA-binding</keyword>
<dbReference type="RefSeq" id="WP_160128454.1">
    <property type="nucleotide sequence ID" value="NZ_CP019288.1"/>
</dbReference>
<dbReference type="InterPro" id="IPR014001">
    <property type="entry name" value="Helicase_ATP-bd"/>
</dbReference>
<proteinExistence type="inferred from homology"/>
<gene>
    <name evidence="15" type="primary">recQ_2</name>
    <name evidence="15" type="ORF">IMCC3317_10750</name>
</gene>
<dbReference type="Gene3D" id="1.10.10.10">
    <property type="entry name" value="Winged helix-like DNA-binding domain superfamily/Winged helix DNA-binding domain"/>
    <property type="match status" value="1"/>
</dbReference>
<keyword evidence="16" id="KW-1185">Reference proteome</keyword>
<dbReference type="FunFam" id="3.40.50.300:FF:001389">
    <property type="entry name" value="ATP-dependent DNA helicase RecQ"/>
    <property type="match status" value="1"/>
</dbReference>
<evidence type="ECO:0000256" key="4">
    <source>
        <dbReference type="ARBA" id="ARBA00022801"/>
    </source>
</evidence>
<dbReference type="Pfam" id="PF00271">
    <property type="entry name" value="Helicase_C"/>
    <property type="match status" value="1"/>
</dbReference>
<dbReference type="GO" id="GO:0005524">
    <property type="term" value="F:ATP binding"/>
    <property type="evidence" value="ECO:0007669"/>
    <property type="project" value="UniProtKB-KW"/>
</dbReference>
<keyword evidence="6" id="KW-0067">ATP-binding</keyword>
<evidence type="ECO:0000313" key="16">
    <source>
        <dbReference type="Proteomes" id="UP000464657"/>
    </source>
</evidence>
<dbReference type="PANTHER" id="PTHR13710">
    <property type="entry name" value="DNA HELICASE RECQ FAMILY MEMBER"/>
    <property type="match status" value="1"/>
</dbReference>
<dbReference type="PANTHER" id="PTHR13710:SF105">
    <property type="entry name" value="ATP-DEPENDENT DNA HELICASE Q1"/>
    <property type="match status" value="1"/>
</dbReference>
<dbReference type="Pfam" id="PF00270">
    <property type="entry name" value="DEAD"/>
    <property type="match status" value="1"/>
</dbReference>
<dbReference type="GO" id="GO:0005737">
    <property type="term" value="C:cytoplasm"/>
    <property type="evidence" value="ECO:0007669"/>
    <property type="project" value="TreeGrafter"/>
</dbReference>
<evidence type="ECO:0000256" key="5">
    <source>
        <dbReference type="ARBA" id="ARBA00022806"/>
    </source>
</evidence>
<dbReference type="GO" id="GO:0006281">
    <property type="term" value="P:DNA repair"/>
    <property type="evidence" value="ECO:0007669"/>
    <property type="project" value="TreeGrafter"/>
</dbReference>
<dbReference type="GO" id="GO:0003677">
    <property type="term" value="F:DNA binding"/>
    <property type="evidence" value="ECO:0007669"/>
    <property type="project" value="UniProtKB-KW"/>
</dbReference>
<dbReference type="InterPro" id="IPR036388">
    <property type="entry name" value="WH-like_DNA-bd_sf"/>
</dbReference>
<dbReference type="InterPro" id="IPR001650">
    <property type="entry name" value="Helicase_C-like"/>
</dbReference>
<dbReference type="SMART" id="SM00490">
    <property type="entry name" value="HELICc"/>
    <property type="match status" value="1"/>
</dbReference>
<name>A0A7L4ZG54_9FLAO</name>
<dbReference type="SMART" id="SM00487">
    <property type="entry name" value="DEXDc"/>
    <property type="match status" value="1"/>
</dbReference>
<dbReference type="InterPro" id="IPR027417">
    <property type="entry name" value="P-loop_NTPase"/>
</dbReference>
<dbReference type="GO" id="GO:0009378">
    <property type="term" value="F:four-way junction helicase activity"/>
    <property type="evidence" value="ECO:0007669"/>
    <property type="project" value="TreeGrafter"/>
</dbReference>
<sequence length="632" mass="71915">MTKPLALLEKYWGHTSFRPLQAEIIDAIIQQKDTLALLPTGGGKSVCFQIPALALDGICIVISPLVALIQDQVANLKVNGIKAIALIGGLRNDEVGALLDNCIYGDYKFLYLSPERLQQEMIQERIKQMNVNLIAVDEAHCISQWGNDFRPAYRNINTLRELLPNVPCIALTATATPKVVQDIEENLHLKDVQNFQQSFTRENLAYTVLQTENKVLTIEKTLRKYPQPCIVYTRNRKNTVLIHEALQRKGFTSIYFHGGLSSEEKKKALQKWLNGKVQTIVATNAFGMGIDKPDVKNVIHVQLPDSLESYYQEAGRAGRNGEYANAIILTDQNDIQQLQKQFIHNLPDVDFLKQVFRKLCSFFQVAYGEGYDTKHALAFNDFCKVYRFPSQKTYSALQLLDRHSLIQLSQNFHRKTTLKFIVDQFNLLNYLDNHPHLSLITQAILRTYGGIFEQKININTTFLSQKLGLQKSQIHETIQQLAKDEVILLEELQTDAEITFLVAREDDKTINPIAKDVRHQNELKKKRVQSVINYIDNTETCKNIQLLSYFGEVSKIACGICSVCKRQKTAAPDKDLQMLIHDDILKVLKANALTSTEICTVLPYREHLILGIIQLLLEAEKIKLTETNTYTL</sequence>
<dbReference type="OrthoDB" id="9763310at2"/>
<accession>A0A7L4ZG54</accession>
<dbReference type="PROSITE" id="PS51194">
    <property type="entry name" value="HELICASE_CTER"/>
    <property type="match status" value="1"/>
</dbReference>
<evidence type="ECO:0000256" key="2">
    <source>
        <dbReference type="ARBA" id="ARBA00022723"/>
    </source>
</evidence>
<dbReference type="GO" id="GO:0016787">
    <property type="term" value="F:hydrolase activity"/>
    <property type="evidence" value="ECO:0007669"/>
    <property type="project" value="UniProtKB-KW"/>
</dbReference>
<dbReference type="CDD" id="cd17920">
    <property type="entry name" value="DEXHc_RecQ"/>
    <property type="match status" value="1"/>
</dbReference>
<dbReference type="EMBL" id="CP019288">
    <property type="protein sequence ID" value="QHI35728.1"/>
    <property type="molecule type" value="Genomic_DNA"/>
</dbReference>
<keyword evidence="5 15" id="KW-0347">Helicase</keyword>